<keyword evidence="1" id="KW-1133">Transmembrane helix</keyword>
<proteinExistence type="predicted"/>
<evidence type="ECO:0008006" key="4">
    <source>
        <dbReference type="Google" id="ProtNLM"/>
    </source>
</evidence>
<keyword evidence="1" id="KW-0812">Transmembrane</keyword>
<reference evidence="2 3" key="1">
    <citation type="journal article" date="2015" name="Genome Announc.">
        <title>Expanding the biotechnology potential of lactobacilli through comparative genomics of 213 strains and associated genera.</title>
        <authorList>
            <person name="Sun Z."/>
            <person name="Harris H.M."/>
            <person name="McCann A."/>
            <person name="Guo C."/>
            <person name="Argimon S."/>
            <person name="Zhang W."/>
            <person name="Yang X."/>
            <person name="Jeffery I.B."/>
            <person name="Cooney J.C."/>
            <person name="Kagawa T.F."/>
            <person name="Liu W."/>
            <person name="Song Y."/>
            <person name="Salvetti E."/>
            <person name="Wrobel A."/>
            <person name="Rasinkangas P."/>
            <person name="Parkhill J."/>
            <person name="Rea M.C."/>
            <person name="O'Sullivan O."/>
            <person name="Ritari J."/>
            <person name="Douillard F.P."/>
            <person name="Paul Ross R."/>
            <person name="Yang R."/>
            <person name="Briner A.E."/>
            <person name="Felis G.E."/>
            <person name="de Vos W.M."/>
            <person name="Barrangou R."/>
            <person name="Klaenhammer T.R."/>
            <person name="Caufield P.W."/>
            <person name="Cui Y."/>
            <person name="Zhang H."/>
            <person name="O'Toole P.W."/>
        </authorList>
    </citation>
    <scope>NUCLEOTIDE SEQUENCE [LARGE SCALE GENOMIC DNA]</scope>
    <source>
        <strain evidence="2 3">DSM 21115</strain>
    </source>
</reference>
<gene>
    <name evidence="2" type="ORF">DY78_GL002419</name>
</gene>
<dbReference type="AlphaFoldDB" id="A0A0R2NRX1"/>
<organism evidence="2 3">
    <name type="scientific">Lactiplantibacillus fabifermentans DSM 21115</name>
    <dbReference type="NCBI Taxonomy" id="1413187"/>
    <lineage>
        <taxon>Bacteria</taxon>
        <taxon>Bacillati</taxon>
        <taxon>Bacillota</taxon>
        <taxon>Bacilli</taxon>
        <taxon>Lactobacillales</taxon>
        <taxon>Lactobacillaceae</taxon>
        <taxon>Lactiplantibacillus</taxon>
    </lineage>
</organism>
<dbReference type="Proteomes" id="UP000050920">
    <property type="component" value="Unassembled WGS sequence"/>
</dbReference>
<feature type="transmembrane region" description="Helical" evidence="1">
    <location>
        <begin position="29"/>
        <end position="46"/>
    </location>
</feature>
<name>A0A0R2NRX1_9LACO</name>
<protein>
    <recommendedName>
        <fullName evidence="4">DUF4811 domain-containing protein</fullName>
    </recommendedName>
</protein>
<evidence type="ECO:0000313" key="3">
    <source>
        <dbReference type="Proteomes" id="UP000050920"/>
    </source>
</evidence>
<dbReference type="InterPro" id="IPR032083">
    <property type="entry name" value="DUF4811"/>
</dbReference>
<keyword evidence="3" id="KW-1185">Reference proteome</keyword>
<dbReference type="EMBL" id="AYGX02000043">
    <property type="protein sequence ID" value="KRO28424.1"/>
    <property type="molecule type" value="Genomic_DNA"/>
</dbReference>
<keyword evidence="1" id="KW-0472">Membrane</keyword>
<evidence type="ECO:0000256" key="1">
    <source>
        <dbReference type="SAM" id="Phobius"/>
    </source>
</evidence>
<sequence length="249" mass="27673">MILVILTIGLIVFIVGFLALNTAWQRLSVGTLGLIILVFAAVMMIGNDKWHWGMHQTTTTKTETLTSAVKNNYVDLLLYEPVKKSNTEKVYVYRTTDSSKRQNTAVSLKAHNTVKTANVTQAKLTIKTTRWTYDSSAWRWLYSHTGKHTTLVKTENTFTIPKSWATLSVSQAQWLQKQAKLLSVKAKTEMTATVTAQVKKAQTADPNMTAAEVKALTKSVEQKVAAQAKQAQPALIAKLVKQAQARSIH</sequence>
<accession>A0A0R2NRX1</accession>
<dbReference type="RefSeq" id="WP_024624140.1">
    <property type="nucleotide sequence ID" value="NZ_AYGX02000043.1"/>
</dbReference>
<comment type="caution">
    <text evidence="2">The sequence shown here is derived from an EMBL/GenBank/DDBJ whole genome shotgun (WGS) entry which is preliminary data.</text>
</comment>
<evidence type="ECO:0000313" key="2">
    <source>
        <dbReference type="EMBL" id="KRO28424.1"/>
    </source>
</evidence>
<dbReference type="Pfam" id="PF16069">
    <property type="entry name" value="DUF4811"/>
    <property type="match status" value="1"/>
</dbReference>